<name>D9J0E9_9CAUD</name>
<evidence type="ECO:0000313" key="2">
    <source>
        <dbReference type="Proteomes" id="UP000000331"/>
    </source>
</evidence>
<proteinExistence type="predicted"/>
<dbReference type="RefSeq" id="YP_004301335.1">
    <property type="nucleotide sequence ID" value="NC_015253.1"/>
</dbReference>
<reference evidence="1 2" key="1">
    <citation type="journal article" date="2010" name="J. Bacteriol.">
        <title>Brochothrix thermosphacta bacteriophages feature heterogeneous and highly mosaic genomes and utilize unique prophage insertion sites.</title>
        <authorList>
            <person name="Kilcher S."/>
            <person name="Loessner M.J."/>
            <person name="Klumpp J."/>
        </authorList>
    </citation>
    <scope>NUCLEOTIDE SEQUENCE [LARGE SCALE GENOMIC DNA]</scope>
</reference>
<evidence type="ECO:0000313" key="1">
    <source>
        <dbReference type="EMBL" id="ADJ53044.1"/>
    </source>
</evidence>
<accession>D9J0E9</accession>
<dbReference type="KEGG" id="vg:10359040"/>
<dbReference type="EMBL" id="HM242243">
    <property type="protein sequence ID" value="ADJ53044.1"/>
    <property type="molecule type" value="Genomic_DNA"/>
</dbReference>
<dbReference type="GeneID" id="10359040"/>
<organism evidence="1 2">
    <name type="scientific">Brochothrix phage A9</name>
    <dbReference type="NCBI Taxonomy" id="857312"/>
    <lineage>
        <taxon>Viruses</taxon>
        <taxon>Duplodnaviria</taxon>
        <taxon>Heunggongvirae</taxon>
        <taxon>Uroviricota</taxon>
        <taxon>Caudoviricetes</taxon>
        <taxon>Herelleviridae</taxon>
        <taxon>Klumppvirus</taxon>
        <taxon>Klumppvirus A9</taxon>
    </lineage>
</organism>
<keyword evidence="2" id="KW-1185">Reference proteome</keyword>
<protein>
    <submittedName>
        <fullName evidence="1">Gp2</fullName>
    </submittedName>
</protein>
<dbReference type="Proteomes" id="UP000000331">
    <property type="component" value="Segment"/>
</dbReference>
<sequence length="121" mass="13841">MTIYDKLVSRLEQEDNDVGKWADYEDTICGVLYSYIRAKQERESERGLYSESIEIHVDLLKREVVKAIIEDLGDEGSPHPHPIAVSRHLTVRELRNYLVSQGLTPPEPMVSTGSIILYEQP</sequence>